<sequence length="52" mass="5803">MDDPRADDNRALDTTLFGINVDRFVCGVIPNNFVPPITSFRTELNPLNCPIP</sequence>
<protein>
    <submittedName>
        <fullName evidence="1">Uncharacterized protein</fullName>
    </submittedName>
</protein>
<evidence type="ECO:0000313" key="1">
    <source>
        <dbReference type="EMBL" id="OTF82669.1"/>
    </source>
</evidence>
<evidence type="ECO:0000313" key="2">
    <source>
        <dbReference type="Proteomes" id="UP000194236"/>
    </source>
</evidence>
<accession>A0A1Y3BNW1</accession>
<reference evidence="1 2" key="1">
    <citation type="submission" date="2017-03" db="EMBL/GenBank/DDBJ databases">
        <title>Genome Survey of Euroglyphus maynei.</title>
        <authorList>
            <person name="Arlian L.G."/>
            <person name="Morgan M.S."/>
            <person name="Rider S.D."/>
        </authorList>
    </citation>
    <scope>NUCLEOTIDE SEQUENCE [LARGE SCALE GENOMIC DNA]</scope>
    <source>
        <strain evidence="1">Arlian Lab</strain>
        <tissue evidence="1">Whole body</tissue>
    </source>
</reference>
<dbReference type="Proteomes" id="UP000194236">
    <property type="component" value="Unassembled WGS sequence"/>
</dbReference>
<name>A0A1Y3BNW1_EURMA</name>
<dbReference type="AlphaFoldDB" id="A0A1Y3BNW1"/>
<organism evidence="1 2">
    <name type="scientific">Euroglyphus maynei</name>
    <name type="common">Mayne's house dust mite</name>
    <dbReference type="NCBI Taxonomy" id="6958"/>
    <lineage>
        <taxon>Eukaryota</taxon>
        <taxon>Metazoa</taxon>
        <taxon>Ecdysozoa</taxon>
        <taxon>Arthropoda</taxon>
        <taxon>Chelicerata</taxon>
        <taxon>Arachnida</taxon>
        <taxon>Acari</taxon>
        <taxon>Acariformes</taxon>
        <taxon>Sarcoptiformes</taxon>
        <taxon>Astigmata</taxon>
        <taxon>Psoroptidia</taxon>
        <taxon>Analgoidea</taxon>
        <taxon>Pyroglyphidae</taxon>
        <taxon>Pyroglyphinae</taxon>
        <taxon>Euroglyphus</taxon>
    </lineage>
</organism>
<proteinExistence type="predicted"/>
<comment type="caution">
    <text evidence="1">The sequence shown here is derived from an EMBL/GenBank/DDBJ whole genome shotgun (WGS) entry which is preliminary data.</text>
</comment>
<keyword evidence="2" id="KW-1185">Reference proteome</keyword>
<dbReference type="EMBL" id="MUJZ01007322">
    <property type="protein sequence ID" value="OTF82669.1"/>
    <property type="molecule type" value="Genomic_DNA"/>
</dbReference>
<gene>
    <name evidence="1" type="ORF">BLA29_007511</name>
</gene>